<protein>
    <submittedName>
        <fullName evidence="1">Uncharacterized protein</fullName>
    </submittedName>
</protein>
<accession>A0A2P2N0Z8</accession>
<dbReference type="EMBL" id="GGEC01055688">
    <property type="protein sequence ID" value="MBX36172.1"/>
    <property type="molecule type" value="Transcribed_RNA"/>
</dbReference>
<dbReference type="AlphaFoldDB" id="A0A2P2N0Z8"/>
<sequence length="45" mass="4846">MAFAAVFVSFGLFLRQSGLGFLGILDLRLVTLLYVIFGCCCGLSL</sequence>
<proteinExistence type="predicted"/>
<reference evidence="1" key="1">
    <citation type="submission" date="2018-02" db="EMBL/GenBank/DDBJ databases">
        <title>Rhizophora mucronata_Transcriptome.</title>
        <authorList>
            <person name="Meera S.P."/>
            <person name="Sreeshan A."/>
            <person name="Augustine A."/>
        </authorList>
    </citation>
    <scope>NUCLEOTIDE SEQUENCE</scope>
    <source>
        <tissue evidence="1">Leaf</tissue>
    </source>
</reference>
<evidence type="ECO:0000313" key="1">
    <source>
        <dbReference type="EMBL" id="MBX36172.1"/>
    </source>
</evidence>
<name>A0A2P2N0Z8_RHIMU</name>
<organism evidence="1">
    <name type="scientific">Rhizophora mucronata</name>
    <name type="common">Asiatic mangrove</name>
    <dbReference type="NCBI Taxonomy" id="61149"/>
    <lineage>
        <taxon>Eukaryota</taxon>
        <taxon>Viridiplantae</taxon>
        <taxon>Streptophyta</taxon>
        <taxon>Embryophyta</taxon>
        <taxon>Tracheophyta</taxon>
        <taxon>Spermatophyta</taxon>
        <taxon>Magnoliopsida</taxon>
        <taxon>eudicotyledons</taxon>
        <taxon>Gunneridae</taxon>
        <taxon>Pentapetalae</taxon>
        <taxon>rosids</taxon>
        <taxon>fabids</taxon>
        <taxon>Malpighiales</taxon>
        <taxon>Rhizophoraceae</taxon>
        <taxon>Rhizophora</taxon>
    </lineage>
</organism>